<dbReference type="EMBL" id="LCHZ01000023">
    <property type="protein sequence ID" value="KKT46079.1"/>
    <property type="molecule type" value="Genomic_DNA"/>
</dbReference>
<reference evidence="2 3" key="1">
    <citation type="journal article" date="2015" name="Nature">
        <title>rRNA introns, odd ribosomes, and small enigmatic genomes across a large radiation of phyla.</title>
        <authorList>
            <person name="Brown C.T."/>
            <person name="Hug L.A."/>
            <person name="Thomas B.C."/>
            <person name="Sharon I."/>
            <person name="Castelle C.J."/>
            <person name="Singh A."/>
            <person name="Wilkins M.J."/>
            <person name="Williams K.H."/>
            <person name="Banfield J.F."/>
        </authorList>
    </citation>
    <scope>NUCLEOTIDE SEQUENCE [LARGE SCALE GENOMIC DNA]</scope>
</reference>
<dbReference type="Pfam" id="PF03167">
    <property type="entry name" value="UDG"/>
    <property type="match status" value="1"/>
</dbReference>
<protein>
    <recommendedName>
        <fullName evidence="1">Uracil-DNA glycosylase-like domain-containing protein</fullName>
    </recommendedName>
</protein>
<accession>A0A0G1KE21</accession>
<organism evidence="2 3">
    <name type="scientific">Candidatus Collierbacteria bacterium GW2011_GWF2_44_15</name>
    <dbReference type="NCBI Taxonomy" id="1618404"/>
    <lineage>
        <taxon>Bacteria</taxon>
        <taxon>Candidatus Collieribacteriota</taxon>
    </lineage>
</organism>
<dbReference type="Proteomes" id="UP000033861">
    <property type="component" value="Unassembled WGS sequence"/>
</dbReference>
<proteinExistence type="predicted"/>
<dbReference type="SUPFAM" id="SSF52141">
    <property type="entry name" value="Uracil-DNA glycosylase-like"/>
    <property type="match status" value="1"/>
</dbReference>
<comment type="caution">
    <text evidence="2">The sequence shown here is derived from an EMBL/GenBank/DDBJ whole genome shotgun (WGS) entry which is preliminary data.</text>
</comment>
<gene>
    <name evidence="2" type="ORF">UW35_C0023G0011</name>
</gene>
<sequence length="109" mass="12090">MAEVLGKNLEYTLITNSAKCLYQGGFKKPTRQMYEQCSENVRAQIDEIQPELVICFGEKAAEAVTGQRFADVVGQVVGNVVIVHHPRVMTRVEKTLIKEILGINPAQTS</sequence>
<dbReference type="AlphaFoldDB" id="A0A0G1KE21"/>
<name>A0A0G1KE21_9BACT</name>
<feature type="domain" description="Uracil-DNA glycosylase-like" evidence="1">
    <location>
        <begin position="12"/>
        <end position="93"/>
    </location>
</feature>
<dbReference type="Gene3D" id="3.40.470.10">
    <property type="entry name" value="Uracil-DNA glycosylase-like domain"/>
    <property type="match status" value="1"/>
</dbReference>
<evidence type="ECO:0000259" key="1">
    <source>
        <dbReference type="Pfam" id="PF03167"/>
    </source>
</evidence>
<dbReference type="InterPro" id="IPR005122">
    <property type="entry name" value="Uracil-DNA_glycosylase-like"/>
</dbReference>
<dbReference type="InterPro" id="IPR036895">
    <property type="entry name" value="Uracil-DNA_glycosylase-like_sf"/>
</dbReference>
<evidence type="ECO:0000313" key="3">
    <source>
        <dbReference type="Proteomes" id="UP000033861"/>
    </source>
</evidence>
<evidence type="ECO:0000313" key="2">
    <source>
        <dbReference type="EMBL" id="KKT46079.1"/>
    </source>
</evidence>